<protein>
    <submittedName>
        <fullName evidence="1">Uncharacterized protein</fullName>
    </submittedName>
</protein>
<dbReference type="AlphaFoldDB" id="A0A2Z7CVG5"/>
<dbReference type="Pfam" id="PF05212">
    <property type="entry name" value="DUF707"/>
    <property type="match status" value="1"/>
</dbReference>
<dbReference type="Proteomes" id="UP000250235">
    <property type="component" value="Unassembled WGS sequence"/>
</dbReference>
<dbReference type="InterPro" id="IPR007877">
    <property type="entry name" value="DUF707"/>
</dbReference>
<dbReference type="EMBL" id="KQ993830">
    <property type="protein sequence ID" value="KZV48639.1"/>
    <property type="molecule type" value="Genomic_DNA"/>
</dbReference>
<dbReference type="PANTHER" id="PTHR31210:SF11">
    <property type="entry name" value="KETOGLUTARATE REDUCTASE TRANS-SPLICING-LIKE PROTEIN, PUTATIVE (DUF707)-RELATED"/>
    <property type="match status" value="1"/>
</dbReference>
<keyword evidence="2" id="KW-1185">Reference proteome</keyword>
<name>A0A2Z7CVG5_9LAMI</name>
<proteinExistence type="predicted"/>
<dbReference type="OrthoDB" id="1433466at2759"/>
<accession>A0A2Z7CVG5</accession>
<gene>
    <name evidence="1" type="ORF">F511_10325</name>
</gene>
<sequence length="124" mass="14358">MHKRERHYHITLSFLTTHTNVLLTNDLIHAWGFDMQLGYCAQGDRAVNVGVVDQEYVIHFGLPTLGGLSNENKTSTDSSHSKDLSDLEPLVRLRSYNETKIFKKRWDKAVKEDKSWVDPYKQPQ</sequence>
<organism evidence="1 2">
    <name type="scientific">Dorcoceras hygrometricum</name>
    <dbReference type="NCBI Taxonomy" id="472368"/>
    <lineage>
        <taxon>Eukaryota</taxon>
        <taxon>Viridiplantae</taxon>
        <taxon>Streptophyta</taxon>
        <taxon>Embryophyta</taxon>
        <taxon>Tracheophyta</taxon>
        <taxon>Spermatophyta</taxon>
        <taxon>Magnoliopsida</taxon>
        <taxon>eudicotyledons</taxon>
        <taxon>Gunneridae</taxon>
        <taxon>Pentapetalae</taxon>
        <taxon>asterids</taxon>
        <taxon>lamiids</taxon>
        <taxon>Lamiales</taxon>
        <taxon>Gesneriaceae</taxon>
        <taxon>Didymocarpoideae</taxon>
        <taxon>Trichosporeae</taxon>
        <taxon>Loxocarpinae</taxon>
        <taxon>Dorcoceras</taxon>
    </lineage>
</organism>
<evidence type="ECO:0000313" key="1">
    <source>
        <dbReference type="EMBL" id="KZV48639.1"/>
    </source>
</evidence>
<reference evidence="1 2" key="1">
    <citation type="journal article" date="2015" name="Proc. Natl. Acad. Sci. U.S.A.">
        <title>The resurrection genome of Boea hygrometrica: A blueprint for survival of dehydration.</title>
        <authorList>
            <person name="Xiao L."/>
            <person name="Yang G."/>
            <person name="Zhang L."/>
            <person name="Yang X."/>
            <person name="Zhao S."/>
            <person name="Ji Z."/>
            <person name="Zhou Q."/>
            <person name="Hu M."/>
            <person name="Wang Y."/>
            <person name="Chen M."/>
            <person name="Xu Y."/>
            <person name="Jin H."/>
            <person name="Xiao X."/>
            <person name="Hu G."/>
            <person name="Bao F."/>
            <person name="Hu Y."/>
            <person name="Wan P."/>
            <person name="Li L."/>
            <person name="Deng X."/>
            <person name="Kuang T."/>
            <person name="Xiang C."/>
            <person name="Zhu J.K."/>
            <person name="Oliver M.J."/>
            <person name="He Y."/>
        </authorList>
    </citation>
    <scope>NUCLEOTIDE SEQUENCE [LARGE SCALE GENOMIC DNA]</scope>
    <source>
        <strain evidence="2">cv. XS01</strain>
    </source>
</reference>
<evidence type="ECO:0000313" key="2">
    <source>
        <dbReference type="Proteomes" id="UP000250235"/>
    </source>
</evidence>
<dbReference type="PANTHER" id="PTHR31210">
    <property type="entry name" value="OS06G0731900 PROTEIN"/>
    <property type="match status" value="1"/>
</dbReference>